<gene>
    <name evidence="12" type="ORF">SAMN04490355_100717</name>
</gene>
<evidence type="ECO:0000256" key="6">
    <source>
        <dbReference type="ARBA" id="ARBA00022777"/>
    </source>
</evidence>
<dbReference type="AlphaFoldDB" id="A0A1I4I9M9"/>
<dbReference type="Pfam" id="PF00349">
    <property type="entry name" value="Hexokinase_1"/>
    <property type="match status" value="1"/>
</dbReference>
<dbReference type="GO" id="GO:0008865">
    <property type="term" value="F:fructokinase activity"/>
    <property type="evidence" value="ECO:0007669"/>
    <property type="project" value="TreeGrafter"/>
</dbReference>
<keyword evidence="8" id="KW-0324">Glycolysis</keyword>
<keyword evidence="7" id="KW-0067">ATP-binding</keyword>
<dbReference type="InterPro" id="IPR022673">
    <property type="entry name" value="Hexokinase_C"/>
</dbReference>
<dbReference type="GO" id="GO:0006096">
    <property type="term" value="P:glycolytic process"/>
    <property type="evidence" value="ECO:0007669"/>
    <property type="project" value="UniProtKB-UniPathway"/>
</dbReference>
<comment type="pathway">
    <text evidence="1">Carbohydrate degradation.</text>
</comment>
<protein>
    <submittedName>
        <fullName evidence="12">Hexokinase</fullName>
    </submittedName>
</protein>
<dbReference type="PRINTS" id="PR00475">
    <property type="entry name" value="HEXOKINASE"/>
</dbReference>
<keyword evidence="13" id="KW-1185">Reference proteome</keyword>
<accession>A0A1I4I9M9</accession>
<evidence type="ECO:0000256" key="3">
    <source>
        <dbReference type="ARBA" id="ARBA00009225"/>
    </source>
</evidence>
<dbReference type="UniPathway" id="UPA00109">
    <property type="reaction ID" value="UER00180"/>
</dbReference>
<comment type="pathway">
    <text evidence="2">Carbohydrate metabolism.</text>
</comment>
<dbReference type="OrthoDB" id="6383434at2"/>
<dbReference type="SUPFAM" id="SSF53067">
    <property type="entry name" value="Actin-like ATPase domain"/>
    <property type="match status" value="2"/>
</dbReference>
<dbReference type="EMBL" id="FOTS01000007">
    <property type="protein sequence ID" value="SFL50436.1"/>
    <property type="molecule type" value="Genomic_DNA"/>
</dbReference>
<dbReference type="GO" id="GO:0004340">
    <property type="term" value="F:glucokinase activity"/>
    <property type="evidence" value="ECO:0007669"/>
    <property type="project" value="TreeGrafter"/>
</dbReference>
<dbReference type="InterPro" id="IPR043129">
    <property type="entry name" value="ATPase_NBD"/>
</dbReference>
<dbReference type="Pfam" id="PF03727">
    <property type="entry name" value="Hexokinase_2"/>
    <property type="match status" value="1"/>
</dbReference>
<keyword evidence="5" id="KW-0547">Nucleotide-binding</keyword>
<dbReference type="STRING" id="1123291.SAMN04490355_100717"/>
<dbReference type="InterPro" id="IPR022672">
    <property type="entry name" value="Hexokinase_N"/>
</dbReference>
<dbReference type="GO" id="GO:0001678">
    <property type="term" value="P:intracellular glucose homeostasis"/>
    <property type="evidence" value="ECO:0007669"/>
    <property type="project" value="InterPro"/>
</dbReference>
<dbReference type="Proteomes" id="UP000199520">
    <property type="component" value="Unassembled WGS sequence"/>
</dbReference>
<name>A0A1I4I9M9_9FIRM</name>
<dbReference type="PANTHER" id="PTHR19443:SF16">
    <property type="entry name" value="HEXOKINASE TYPE 1-RELATED"/>
    <property type="match status" value="1"/>
</dbReference>
<evidence type="ECO:0000256" key="5">
    <source>
        <dbReference type="ARBA" id="ARBA00022741"/>
    </source>
</evidence>
<dbReference type="Gene3D" id="3.30.420.40">
    <property type="match status" value="1"/>
</dbReference>
<dbReference type="GO" id="GO:0005536">
    <property type="term" value="F:D-glucose binding"/>
    <property type="evidence" value="ECO:0007669"/>
    <property type="project" value="InterPro"/>
</dbReference>
<evidence type="ECO:0000313" key="12">
    <source>
        <dbReference type="EMBL" id="SFL50436.1"/>
    </source>
</evidence>
<proteinExistence type="inferred from homology"/>
<reference evidence="13" key="1">
    <citation type="submission" date="2016-10" db="EMBL/GenBank/DDBJ databases">
        <authorList>
            <person name="Varghese N."/>
            <person name="Submissions S."/>
        </authorList>
    </citation>
    <scope>NUCLEOTIDE SEQUENCE [LARGE SCALE GENOMIC DNA]</scope>
    <source>
        <strain evidence="13">DSM 13327</strain>
    </source>
</reference>
<comment type="catalytic activity">
    <reaction evidence="9">
        <text>D-fructose + ATP = D-fructose 6-phosphate + ADP + H(+)</text>
        <dbReference type="Rhea" id="RHEA:16125"/>
        <dbReference type="ChEBI" id="CHEBI:15378"/>
        <dbReference type="ChEBI" id="CHEBI:30616"/>
        <dbReference type="ChEBI" id="CHEBI:37721"/>
        <dbReference type="ChEBI" id="CHEBI:61527"/>
        <dbReference type="ChEBI" id="CHEBI:456216"/>
        <dbReference type="EC" id="2.7.1.1"/>
    </reaction>
    <physiologicalReaction direction="left-to-right" evidence="9">
        <dbReference type="Rhea" id="RHEA:16126"/>
    </physiologicalReaction>
</comment>
<keyword evidence="4" id="KW-0808">Transferase</keyword>
<evidence type="ECO:0000256" key="1">
    <source>
        <dbReference type="ARBA" id="ARBA00004921"/>
    </source>
</evidence>
<evidence type="ECO:0000256" key="7">
    <source>
        <dbReference type="ARBA" id="ARBA00022840"/>
    </source>
</evidence>
<dbReference type="InterPro" id="IPR001312">
    <property type="entry name" value="Hexokinase"/>
</dbReference>
<keyword evidence="6 12" id="KW-0418">Kinase</keyword>
<evidence type="ECO:0000313" key="13">
    <source>
        <dbReference type="Proteomes" id="UP000199520"/>
    </source>
</evidence>
<sequence>MSKLLTQLHELATQLTISPEQICDIAAKFQQAMENGLRKAPSSLKMLPSFLNKPSRKETGIFLALDFGGTNVRVLLTELLGEGQYRVHARAGSPLKQEAEQYNHISKHSTANHLFDFIAQQISPLVKPDEIYPLGHTFSFPTDQRGLNTGTLIHWTKEIETTGVEGEDITTLLRSALDRQNLHNVIPKAIINDTVGTLLASAYEDPYTDIGSICGTGHNTAYIEPCAPNTKSPMIINLESGNFDQLPFTTYDALLDQQSEKPGEQRLEKMVSGHYIGELVRIIACSLFDSGLLAQSTSAKKILTTPYILQGAHISLLLEDDGDKKEQIASFFENQLGITNSTLEDRQALKKIASLVSIRSARLVAATYIGILHHIDPDSSQNHTIAIDGSLYEKSPNYAKTIQNTLDETLGTKKKFISRLTKDGSGIGAAIATAIAIHTES</sequence>
<dbReference type="RefSeq" id="WP_090933530.1">
    <property type="nucleotide sequence ID" value="NZ_FOTS01000007.1"/>
</dbReference>
<dbReference type="Gene3D" id="3.40.367.20">
    <property type="match status" value="1"/>
</dbReference>
<dbReference type="PROSITE" id="PS51748">
    <property type="entry name" value="HEXOKINASE_2"/>
    <property type="match status" value="1"/>
</dbReference>
<evidence type="ECO:0000259" key="11">
    <source>
        <dbReference type="Pfam" id="PF03727"/>
    </source>
</evidence>
<organism evidence="12 13">
    <name type="scientific">Pelosinus propionicus DSM 13327</name>
    <dbReference type="NCBI Taxonomy" id="1123291"/>
    <lineage>
        <taxon>Bacteria</taxon>
        <taxon>Bacillati</taxon>
        <taxon>Bacillota</taxon>
        <taxon>Negativicutes</taxon>
        <taxon>Selenomonadales</taxon>
        <taxon>Sporomusaceae</taxon>
        <taxon>Pelosinus</taxon>
    </lineage>
</organism>
<dbReference type="GO" id="GO:0006006">
    <property type="term" value="P:glucose metabolic process"/>
    <property type="evidence" value="ECO:0007669"/>
    <property type="project" value="TreeGrafter"/>
</dbReference>
<feature type="domain" description="Hexokinase N-terminal" evidence="10">
    <location>
        <begin position="8"/>
        <end position="203"/>
    </location>
</feature>
<comment type="similarity">
    <text evidence="3">Belongs to the hexokinase family.</text>
</comment>
<evidence type="ECO:0000256" key="9">
    <source>
        <dbReference type="ARBA" id="ARBA00047905"/>
    </source>
</evidence>
<feature type="domain" description="Hexokinase C-terminal" evidence="11">
    <location>
        <begin position="210"/>
        <end position="434"/>
    </location>
</feature>
<evidence type="ECO:0000256" key="2">
    <source>
        <dbReference type="ARBA" id="ARBA00005007"/>
    </source>
</evidence>
<evidence type="ECO:0000256" key="4">
    <source>
        <dbReference type="ARBA" id="ARBA00022679"/>
    </source>
</evidence>
<evidence type="ECO:0000259" key="10">
    <source>
        <dbReference type="Pfam" id="PF00349"/>
    </source>
</evidence>
<dbReference type="GO" id="GO:0005829">
    <property type="term" value="C:cytosol"/>
    <property type="evidence" value="ECO:0007669"/>
    <property type="project" value="TreeGrafter"/>
</dbReference>
<dbReference type="PANTHER" id="PTHR19443">
    <property type="entry name" value="HEXOKINASE"/>
    <property type="match status" value="1"/>
</dbReference>
<dbReference type="GO" id="GO:0005524">
    <property type="term" value="F:ATP binding"/>
    <property type="evidence" value="ECO:0007669"/>
    <property type="project" value="UniProtKB-KW"/>
</dbReference>
<evidence type="ECO:0000256" key="8">
    <source>
        <dbReference type="ARBA" id="ARBA00023152"/>
    </source>
</evidence>